<keyword evidence="4" id="KW-0963">Cytoplasm</keyword>
<dbReference type="EMBL" id="NRJG01000032">
    <property type="protein sequence ID" value="RIY39456.1"/>
    <property type="molecule type" value="Genomic_DNA"/>
</dbReference>
<dbReference type="InterPro" id="IPR003442">
    <property type="entry name" value="T6A_TsaE"/>
</dbReference>
<evidence type="ECO:0000256" key="2">
    <source>
        <dbReference type="ARBA" id="ARBA00007599"/>
    </source>
</evidence>
<dbReference type="GO" id="GO:0002949">
    <property type="term" value="P:tRNA threonylcarbamoyladenosine modification"/>
    <property type="evidence" value="ECO:0007669"/>
    <property type="project" value="InterPro"/>
</dbReference>
<keyword evidence="9" id="KW-0460">Magnesium</keyword>
<evidence type="ECO:0000313" key="11">
    <source>
        <dbReference type="EMBL" id="RIY39456.1"/>
    </source>
</evidence>
<evidence type="ECO:0000256" key="7">
    <source>
        <dbReference type="ARBA" id="ARBA00022741"/>
    </source>
</evidence>
<dbReference type="Gene3D" id="3.40.50.300">
    <property type="entry name" value="P-loop containing nucleotide triphosphate hydrolases"/>
    <property type="match status" value="1"/>
</dbReference>
<evidence type="ECO:0000256" key="1">
    <source>
        <dbReference type="ARBA" id="ARBA00004496"/>
    </source>
</evidence>
<dbReference type="SUPFAM" id="SSF52540">
    <property type="entry name" value="P-loop containing nucleoside triphosphate hydrolases"/>
    <property type="match status" value="1"/>
</dbReference>
<evidence type="ECO:0000256" key="5">
    <source>
        <dbReference type="ARBA" id="ARBA00022694"/>
    </source>
</evidence>
<dbReference type="PANTHER" id="PTHR33540">
    <property type="entry name" value="TRNA THREONYLCARBAMOYLADENOSINE BIOSYNTHESIS PROTEIN TSAE"/>
    <property type="match status" value="1"/>
</dbReference>
<dbReference type="RefSeq" id="WP_119530404.1">
    <property type="nucleotide sequence ID" value="NZ_JBHSSP010000006.1"/>
</dbReference>
<dbReference type="OrthoDB" id="9800307at2"/>
<organism evidence="11 12">
    <name type="scientific">Psittacicella hinzii</name>
    <dbReference type="NCBI Taxonomy" id="2028575"/>
    <lineage>
        <taxon>Bacteria</taxon>
        <taxon>Pseudomonadati</taxon>
        <taxon>Pseudomonadota</taxon>
        <taxon>Gammaproteobacteria</taxon>
        <taxon>Pasteurellales</taxon>
        <taxon>Psittacicellaceae</taxon>
        <taxon>Psittacicella</taxon>
    </lineage>
</organism>
<protein>
    <recommendedName>
        <fullName evidence="3">tRNA threonylcarbamoyladenosine biosynthesis protein TsaE</fullName>
    </recommendedName>
    <alternativeName>
        <fullName evidence="10">t(6)A37 threonylcarbamoyladenosine biosynthesis protein TsaE</fullName>
    </alternativeName>
</protein>
<name>A0A3A1YPM8_9GAMM</name>
<evidence type="ECO:0000256" key="6">
    <source>
        <dbReference type="ARBA" id="ARBA00022723"/>
    </source>
</evidence>
<gene>
    <name evidence="11" type="ORF">CKF58_02195</name>
</gene>
<evidence type="ECO:0000256" key="4">
    <source>
        <dbReference type="ARBA" id="ARBA00022490"/>
    </source>
</evidence>
<keyword evidence="8" id="KW-0067">ATP-binding</keyword>
<dbReference type="GO" id="GO:0005737">
    <property type="term" value="C:cytoplasm"/>
    <property type="evidence" value="ECO:0007669"/>
    <property type="project" value="UniProtKB-SubCell"/>
</dbReference>
<evidence type="ECO:0000256" key="8">
    <source>
        <dbReference type="ARBA" id="ARBA00022840"/>
    </source>
</evidence>
<dbReference type="NCBIfam" id="TIGR00150">
    <property type="entry name" value="T6A_YjeE"/>
    <property type="match status" value="1"/>
</dbReference>
<sequence length="173" mass="19772">MQAYDFLFTSPEQTAEFARDFYALAQKISEQKSVNIYLLGNLGAGKSTFSRAFIQAAGYQGNIPSPTYSIQEDYAVGEHTIYHLDLYRLGDVGELEVLGFFDNQQPNTIFLIEWPQILMHDYPPMFLATWDYVEQEPNARKLYLQFVSSQLPASLKAQAEAKFQALSQKYTQN</sequence>
<proteinExistence type="inferred from homology"/>
<dbReference type="InterPro" id="IPR027417">
    <property type="entry name" value="P-loop_NTPase"/>
</dbReference>
<keyword evidence="7" id="KW-0547">Nucleotide-binding</keyword>
<comment type="caution">
    <text evidence="11">The sequence shown here is derived from an EMBL/GenBank/DDBJ whole genome shotgun (WGS) entry which is preliminary data.</text>
</comment>
<comment type="subcellular location">
    <subcellularLocation>
        <location evidence="1">Cytoplasm</location>
    </subcellularLocation>
</comment>
<accession>A0A3A1YPM8</accession>
<keyword evidence="12" id="KW-1185">Reference proteome</keyword>
<dbReference type="GO" id="GO:0016740">
    <property type="term" value="F:transferase activity"/>
    <property type="evidence" value="ECO:0007669"/>
    <property type="project" value="UniProtKB-KW"/>
</dbReference>
<evidence type="ECO:0000256" key="9">
    <source>
        <dbReference type="ARBA" id="ARBA00022842"/>
    </source>
</evidence>
<dbReference type="GO" id="GO:0005524">
    <property type="term" value="F:ATP binding"/>
    <property type="evidence" value="ECO:0007669"/>
    <property type="project" value="UniProtKB-KW"/>
</dbReference>
<evidence type="ECO:0000256" key="3">
    <source>
        <dbReference type="ARBA" id="ARBA00019010"/>
    </source>
</evidence>
<dbReference type="Proteomes" id="UP000265916">
    <property type="component" value="Unassembled WGS sequence"/>
</dbReference>
<keyword evidence="11" id="KW-0808">Transferase</keyword>
<dbReference type="AlphaFoldDB" id="A0A3A1YPM8"/>
<keyword evidence="6" id="KW-0479">Metal-binding</keyword>
<dbReference type="Pfam" id="PF02367">
    <property type="entry name" value="TsaE"/>
    <property type="match status" value="1"/>
</dbReference>
<reference evidence="11 12" key="1">
    <citation type="submission" date="2017-08" db="EMBL/GenBank/DDBJ databases">
        <title>Reclassification of Bisgaard taxon 37 and 44.</title>
        <authorList>
            <person name="Christensen H."/>
        </authorList>
    </citation>
    <scope>NUCLEOTIDE SEQUENCE [LARGE SCALE GENOMIC DNA]</scope>
    <source>
        <strain evidence="11 12">111</strain>
    </source>
</reference>
<dbReference type="PANTHER" id="PTHR33540:SF2">
    <property type="entry name" value="TRNA THREONYLCARBAMOYLADENOSINE BIOSYNTHESIS PROTEIN TSAE"/>
    <property type="match status" value="1"/>
</dbReference>
<dbReference type="GO" id="GO:0046872">
    <property type="term" value="F:metal ion binding"/>
    <property type="evidence" value="ECO:0007669"/>
    <property type="project" value="UniProtKB-KW"/>
</dbReference>
<evidence type="ECO:0000313" key="12">
    <source>
        <dbReference type="Proteomes" id="UP000265916"/>
    </source>
</evidence>
<comment type="similarity">
    <text evidence="2">Belongs to the TsaE family.</text>
</comment>
<evidence type="ECO:0000256" key="10">
    <source>
        <dbReference type="ARBA" id="ARBA00032441"/>
    </source>
</evidence>
<keyword evidence="5" id="KW-0819">tRNA processing</keyword>